<protein>
    <submittedName>
        <fullName evidence="1">General substrate transporter</fullName>
    </submittedName>
</protein>
<comment type="caution">
    <text evidence="1">The sequence shown here is derived from an EMBL/GenBank/DDBJ whole genome shotgun (WGS) entry which is preliminary data.</text>
</comment>
<name>A0ACC1TI46_9AGAR</name>
<evidence type="ECO:0000313" key="1">
    <source>
        <dbReference type="EMBL" id="KAJ3804347.1"/>
    </source>
</evidence>
<dbReference type="EMBL" id="MU796082">
    <property type="protein sequence ID" value="KAJ3804347.1"/>
    <property type="molecule type" value="Genomic_DNA"/>
</dbReference>
<sequence>MGKGYNAAIAANPYIVGSFACIGGGLFGLDISSMSGVLTNPYYLRQFHTPGSSAQGAIVAAMPAGSFVGALAVTQLADRLGRKRTILLSSLIWVIGSILQCASVNRGMLVVGRIVSGLSIGIASAIVPIYQSEITAPAIRGRMVSLQQWSITWGILIQYFIQFGSSYIDGVASFRLPWGLQMIPAIVLFIGMLFFPESPRWLMDRERDEEALEILADVHGHGDKNHELVQLEFEEIKQQVIFEKSEGAKSYLDLLKGNIPRRVFLGSSLQMWSQLSGMNVMMYYIVYVFQGSGLTGTRAGLIAASVQYVLNVVATIPAIIYIDKWGRRPMMILGSLFMGTFLFLVGGLQARYGHWGSVNNAPVWVIDGHAAATKGIIVCSYLFVCSFAVTMGPVSWTYPAEIYSLKTRGKAVSIATATNWIFNFALAWATPPGFANIAWKTYFIFGTFNFAASIHFFFMFPETVGRTLEEIEDIFTEGHAFAPWRIGKHTGKKTLADVIGQSKEYSQHNSIDEKEHV</sequence>
<gene>
    <name evidence="1" type="ORF">F5876DRAFT_91840</name>
</gene>
<evidence type="ECO:0000313" key="2">
    <source>
        <dbReference type="Proteomes" id="UP001163835"/>
    </source>
</evidence>
<reference evidence="1" key="1">
    <citation type="submission" date="2022-09" db="EMBL/GenBank/DDBJ databases">
        <title>A Global Phylogenomic Analysis of the Shiitake Genus Lentinula.</title>
        <authorList>
            <consortium name="DOE Joint Genome Institute"/>
            <person name="Sierra-Patev S."/>
            <person name="Min B."/>
            <person name="Naranjo-Ortiz M."/>
            <person name="Looney B."/>
            <person name="Konkel Z."/>
            <person name="Slot J.C."/>
            <person name="Sakamoto Y."/>
            <person name="Steenwyk J.L."/>
            <person name="Rokas A."/>
            <person name="Carro J."/>
            <person name="Camarero S."/>
            <person name="Ferreira P."/>
            <person name="Molpeceres G."/>
            <person name="Ruiz-Duenas F.J."/>
            <person name="Serrano A."/>
            <person name="Henrissat B."/>
            <person name="Drula E."/>
            <person name="Hughes K.W."/>
            <person name="Mata J.L."/>
            <person name="Ishikawa N.K."/>
            <person name="Vargas-Isla R."/>
            <person name="Ushijima S."/>
            <person name="Smith C.A."/>
            <person name="Ahrendt S."/>
            <person name="Andreopoulos W."/>
            <person name="He G."/>
            <person name="Labutti K."/>
            <person name="Lipzen A."/>
            <person name="Ng V."/>
            <person name="Riley R."/>
            <person name="Sandor L."/>
            <person name="Barry K."/>
            <person name="Martinez A.T."/>
            <person name="Xiao Y."/>
            <person name="Gibbons J.G."/>
            <person name="Terashima K."/>
            <person name="Grigoriev I.V."/>
            <person name="Hibbett D.S."/>
        </authorList>
    </citation>
    <scope>NUCLEOTIDE SEQUENCE</scope>
    <source>
        <strain evidence="1">TMI1499</strain>
    </source>
</reference>
<proteinExistence type="predicted"/>
<organism evidence="1 2">
    <name type="scientific">Lentinula aff. lateritia</name>
    <dbReference type="NCBI Taxonomy" id="2804960"/>
    <lineage>
        <taxon>Eukaryota</taxon>
        <taxon>Fungi</taxon>
        <taxon>Dikarya</taxon>
        <taxon>Basidiomycota</taxon>
        <taxon>Agaricomycotina</taxon>
        <taxon>Agaricomycetes</taxon>
        <taxon>Agaricomycetidae</taxon>
        <taxon>Agaricales</taxon>
        <taxon>Marasmiineae</taxon>
        <taxon>Omphalotaceae</taxon>
        <taxon>Lentinula</taxon>
    </lineage>
</organism>
<accession>A0ACC1TI46</accession>
<keyword evidence="2" id="KW-1185">Reference proteome</keyword>
<dbReference type="Proteomes" id="UP001163835">
    <property type="component" value="Unassembled WGS sequence"/>
</dbReference>